<dbReference type="PROSITE" id="PS00108">
    <property type="entry name" value="PROTEIN_KINASE_ST"/>
    <property type="match status" value="1"/>
</dbReference>
<dbReference type="EC" id="2.7.11.1" evidence="1"/>
<dbReference type="PANTHER" id="PTHR45927">
    <property type="entry name" value="LYSM-DOMAIN RECEPTOR-LIKE KINASE-RELATED"/>
    <property type="match status" value="1"/>
</dbReference>
<evidence type="ECO:0000256" key="9">
    <source>
        <dbReference type="SAM" id="Phobius"/>
    </source>
</evidence>
<dbReference type="FunFam" id="1.10.510.10:FF:001023">
    <property type="entry name" value="Os07g0541700 protein"/>
    <property type="match status" value="1"/>
</dbReference>
<dbReference type="InterPro" id="IPR036779">
    <property type="entry name" value="LysM_dom_sf"/>
</dbReference>
<protein>
    <recommendedName>
        <fullName evidence="1">non-specific serine/threonine protein kinase</fullName>
        <ecNumber evidence="1">2.7.11.1</ecNumber>
    </recommendedName>
</protein>
<evidence type="ECO:0000313" key="12">
    <source>
        <dbReference type="EMBL" id="KAK9930975.1"/>
    </source>
</evidence>
<dbReference type="Gene3D" id="3.10.350.10">
    <property type="entry name" value="LysM domain"/>
    <property type="match status" value="1"/>
</dbReference>
<dbReference type="InterPro" id="IPR056561">
    <property type="entry name" value="NFP_LYK_LysM1"/>
</dbReference>
<dbReference type="PROSITE" id="PS50011">
    <property type="entry name" value="PROTEIN_KINASE_DOM"/>
    <property type="match status" value="1"/>
</dbReference>
<keyword evidence="2" id="KW-0723">Serine/threonine-protein kinase</keyword>
<dbReference type="InterPro" id="IPR000719">
    <property type="entry name" value="Prot_kinase_dom"/>
</dbReference>
<organism evidence="12 13">
    <name type="scientific">Rubus argutus</name>
    <name type="common">Southern blackberry</name>
    <dbReference type="NCBI Taxonomy" id="59490"/>
    <lineage>
        <taxon>Eukaryota</taxon>
        <taxon>Viridiplantae</taxon>
        <taxon>Streptophyta</taxon>
        <taxon>Embryophyta</taxon>
        <taxon>Tracheophyta</taxon>
        <taxon>Spermatophyta</taxon>
        <taxon>Magnoliopsida</taxon>
        <taxon>eudicotyledons</taxon>
        <taxon>Gunneridae</taxon>
        <taxon>Pentapetalae</taxon>
        <taxon>rosids</taxon>
        <taxon>fabids</taxon>
        <taxon>Rosales</taxon>
        <taxon>Rosaceae</taxon>
        <taxon>Rosoideae</taxon>
        <taxon>Rosoideae incertae sedis</taxon>
        <taxon>Rubus</taxon>
    </lineage>
</organism>
<dbReference type="Gene3D" id="1.10.510.10">
    <property type="entry name" value="Transferase(Phosphotransferase) domain 1"/>
    <property type="match status" value="1"/>
</dbReference>
<dbReference type="SUPFAM" id="SSF56112">
    <property type="entry name" value="Protein kinase-like (PK-like)"/>
    <property type="match status" value="1"/>
</dbReference>
<dbReference type="Pfam" id="PF07714">
    <property type="entry name" value="PK_Tyr_Ser-Thr"/>
    <property type="match status" value="1"/>
</dbReference>
<dbReference type="Proteomes" id="UP001457282">
    <property type="component" value="Unassembled WGS sequence"/>
</dbReference>
<evidence type="ECO:0000256" key="5">
    <source>
        <dbReference type="ARBA" id="ARBA00022777"/>
    </source>
</evidence>
<keyword evidence="3" id="KW-0808">Transferase</keyword>
<dbReference type="Pfam" id="PF23457">
    <property type="entry name" value="LysM2_NFP"/>
    <property type="match status" value="1"/>
</dbReference>
<sequence>MRSSKPKCVFSLFVFFLCFHLILHPCQAQEGPTTEGYTCTANATINPCQTYAFYRASAPDFLDLASIADLFSVSRLMISEPSNISSPTSLLVQDQPLFVPLTCSCNSVNASMAISYANISYTIKGGDTFYKVSSQNYQNLTTYQSVELVNPTLVATNLTIGVTTYFPIFCKCPSKTQLQNKVNYLVSYVFQPSDNLSTVASRFGVQTDSIVEVNGNNTQPLDTIFIPVTQLPELTQPTVVPSSPPGTTTEKKGVITGLAIGLGITGFLLILVVGVLIFRDGSAKKRRGIRGDEEKNLNLHKNDKGDTRLKEMEVSLMADVSDCLDKYRVFGIEELKEATNGFRENCLIEGSVYKGSINGEVYAIKKMKWNACEELKILQKVNHGNLVKLEGFCIDPEDANCYLVYEHVENGSLYSWLHENHNEKLSWKQRVHIAADVANGLQYIHEHTRPRVVHKDIKSSNILLDSNMRAKIANFGLASLFYALCKSDDLFFDISDDGSSAPPVRAR</sequence>
<dbReference type="GO" id="GO:0005524">
    <property type="term" value="F:ATP binding"/>
    <property type="evidence" value="ECO:0007669"/>
    <property type="project" value="UniProtKB-KW"/>
</dbReference>
<dbReference type="SMART" id="SM00220">
    <property type="entry name" value="S_TKc"/>
    <property type="match status" value="1"/>
</dbReference>
<feature type="chain" id="PRO_5043318211" description="non-specific serine/threonine protein kinase" evidence="10">
    <location>
        <begin position="29"/>
        <end position="507"/>
    </location>
</feature>
<feature type="transmembrane region" description="Helical" evidence="9">
    <location>
        <begin position="254"/>
        <end position="278"/>
    </location>
</feature>
<evidence type="ECO:0000259" key="11">
    <source>
        <dbReference type="PROSITE" id="PS50011"/>
    </source>
</evidence>
<evidence type="ECO:0000256" key="2">
    <source>
        <dbReference type="ARBA" id="ARBA00022527"/>
    </source>
</evidence>
<dbReference type="InterPro" id="IPR011009">
    <property type="entry name" value="Kinase-like_dom_sf"/>
</dbReference>
<dbReference type="Pfam" id="PF23446">
    <property type="entry name" value="LysM1_NFP_LYK"/>
    <property type="match status" value="1"/>
</dbReference>
<dbReference type="InterPro" id="IPR059144">
    <property type="entry name" value="NFP_LysM3"/>
</dbReference>
<evidence type="ECO:0000256" key="6">
    <source>
        <dbReference type="ARBA" id="ARBA00022840"/>
    </source>
</evidence>
<keyword evidence="13" id="KW-1185">Reference proteome</keyword>
<feature type="domain" description="Protein kinase" evidence="11">
    <location>
        <begin position="324"/>
        <end position="507"/>
    </location>
</feature>
<evidence type="ECO:0000313" key="13">
    <source>
        <dbReference type="Proteomes" id="UP001457282"/>
    </source>
</evidence>
<dbReference type="GO" id="GO:0004674">
    <property type="term" value="F:protein serine/threonine kinase activity"/>
    <property type="evidence" value="ECO:0007669"/>
    <property type="project" value="UniProtKB-KW"/>
</dbReference>
<dbReference type="PANTHER" id="PTHR45927:SF15">
    <property type="entry name" value="SERINE_THREONINE RECEPTOR-LIKE KINASE NFP"/>
    <property type="match status" value="1"/>
</dbReference>
<dbReference type="InterPro" id="IPR059143">
    <property type="entry name" value="NFP_LysM2"/>
</dbReference>
<dbReference type="EMBL" id="JBEDUW010000004">
    <property type="protein sequence ID" value="KAK9930975.1"/>
    <property type="molecule type" value="Genomic_DNA"/>
</dbReference>
<dbReference type="Pfam" id="PF23462">
    <property type="entry name" value="LysM3_NFP"/>
    <property type="match status" value="1"/>
</dbReference>
<dbReference type="AlphaFoldDB" id="A0AAW1X5T5"/>
<keyword evidence="10" id="KW-0732">Signal</keyword>
<comment type="catalytic activity">
    <reaction evidence="8">
        <text>L-seryl-[protein] + ATP = O-phospho-L-seryl-[protein] + ADP + H(+)</text>
        <dbReference type="Rhea" id="RHEA:17989"/>
        <dbReference type="Rhea" id="RHEA-COMP:9863"/>
        <dbReference type="Rhea" id="RHEA-COMP:11604"/>
        <dbReference type="ChEBI" id="CHEBI:15378"/>
        <dbReference type="ChEBI" id="CHEBI:29999"/>
        <dbReference type="ChEBI" id="CHEBI:30616"/>
        <dbReference type="ChEBI" id="CHEBI:83421"/>
        <dbReference type="ChEBI" id="CHEBI:456216"/>
        <dbReference type="EC" id="2.7.11.1"/>
    </reaction>
</comment>
<keyword evidence="5" id="KW-0418">Kinase</keyword>
<proteinExistence type="predicted"/>
<evidence type="ECO:0000256" key="3">
    <source>
        <dbReference type="ARBA" id="ARBA00022679"/>
    </source>
</evidence>
<evidence type="ECO:0000256" key="8">
    <source>
        <dbReference type="ARBA" id="ARBA00048679"/>
    </source>
</evidence>
<dbReference type="InterPro" id="IPR008271">
    <property type="entry name" value="Ser/Thr_kinase_AS"/>
</dbReference>
<comment type="catalytic activity">
    <reaction evidence="7">
        <text>L-threonyl-[protein] + ATP = O-phospho-L-threonyl-[protein] + ADP + H(+)</text>
        <dbReference type="Rhea" id="RHEA:46608"/>
        <dbReference type="Rhea" id="RHEA-COMP:11060"/>
        <dbReference type="Rhea" id="RHEA-COMP:11605"/>
        <dbReference type="ChEBI" id="CHEBI:15378"/>
        <dbReference type="ChEBI" id="CHEBI:30013"/>
        <dbReference type="ChEBI" id="CHEBI:30616"/>
        <dbReference type="ChEBI" id="CHEBI:61977"/>
        <dbReference type="ChEBI" id="CHEBI:456216"/>
        <dbReference type="EC" id="2.7.11.1"/>
    </reaction>
</comment>
<keyword evidence="4" id="KW-0547">Nucleotide-binding</keyword>
<accession>A0AAW1X5T5</accession>
<reference evidence="12 13" key="1">
    <citation type="journal article" date="2023" name="G3 (Bethesda)">
        <title>A chromosome-length genome assembly and annotation of blackberry (Rubus argutus, cv. 'Hillquist').</title>
        <authorList>
            <person name="Bruna T."/>
            <person name="Aryal R."/>
            <person name="Dudchenko O."/>
            <person name="Sargent D.J."/>
            <person name="Mead D."/>
            <person name="Buti M."/>
            <person name="Cavallini A."/>
            <person name="Hytonen T."/>
            <person name="Andres J."/>
            <person name="Pham M."/>
            <person name="Weisz D."/>
            <person name="Mascagni F."/>
            <person name="Usai G."/>
            <person name="Natali L."/>
            <person name="Bassil N."/>
            <person name="Fernandez G.E."/>
            <person name="Lomsadze A."/>
            <person name="Armour M."/>
            <person name="Olukolu B."/>
            <person name="Poorten T."/>
            <person name="Britton C."/>
            <person name="Davik J."/>
            <person name="Ashrafi H."/>
            <person name="Aiden E.L."/>
            <person name="Borodovsky M."/>
            <person name="Worthington M."/>
        </authorList>
    </citation>
    <scope>NUCLEOTIDE SEQUENCE [LARGE SCALE GENOMIC DNA]</scope>
    <source>
        <strain evidence="12">PI 553951</strain>
    </source>
</reference>
<evidence type="ECO:0000256" key="10">
    <source>
        <dbReference type="SAM" id="SignalP"/>
    </source>
</evidence>
<evidence type="ECO:0000256" key="1">
    <source>
        <dbReference type="ARBA" id="ARBA00012513"/>
    </source>
</evidence>
<name>A0AAW1X5T5_RUBAR</name>
<evidence type="ECO:0000256" key="4">
    <source>
        <dbReference type="ARBA" id="ARBA00022741"/>
    </source>
</evidence>
<keyword evidence="6" id="KW-0067">ATP-binding</keyword>
<keyword evidence="9" id="KW-0472">Membrane</keyword>
<gene>
    <name evidence="12" type="ORF">M0R45_018275</name>
</gene>
<dbReference type="Gene3D" id="3.30.200.20">
    <property type="entry name" value="Phosphorylase Kinase, domain 1"/>
    <property type="match status" value="1"/>
</dbReference>
<evidence type="ECO:0000256" key="7">
    <source>
        <dbReference type="ARBA" id="ARBA00047899"/>
    </source>
</evidence>
<comment type="caution">
    <text evidence="12">The sequence shown here is derived from an EMBL/GenBank/DDBJ whole genome shotgun (WGS) entry which is preliminary data.</text>
</comment>
<dbReference type="InterPro" id="IPR001245">
    <property type="entry name" value="Ser-Thr/Tyr_kinase_cat_dom"/>
</dbReference>
<keyword evidence="9" id="KW-1133">Transmembrane helix</keyword>
<keyword evidence="9" id="KW-0812">Transmembrane</keyword>
<dbReference type="InterPro" id="IPR052611">
    <property type="entry name" value="Plant_RLK_LysM"/>
</dbReference>
<feature type="signal peptide" evidence="10">
    <location>
        <begin position="1"/>
        <end position="28"/>
    </location>
</feature>